<keyword evidence="2" id="KW-0677">Repeat</keyword>
<dbReference type="Pfam" id="PF02494">
    <property type="entry name" value="HYR"/>
    <property type="match status" value="7"/>
</dbReference>
<evidence type="ECO:0000259" key="8">
    <source>
        <dbReference type="PROSITE" id="PS50825"/>
    </source>
</evidence>
<evidence type="ECO:0008006" key="12">
    <source>
        <dbReference type="Google" id="ProtNLM"/>
    </source>
</evidence>
<dbReference type="PANTHER" id="PTHR24273:SF32">
    <property type="entry name" value="HYALIN"/>
    <property type="match status" value="1"/>
</dbReference>
<keyword evidence="6" id="KW-1133">Transmembrane helix</keyword>
<evidence type="ECO:0000256" key="7">
    <source>
        <dbReference type="SAM" id="SignalP"/>
    </source>
</evidence>
<dbReference type="SMART" id="SM00409">
    <property type="entry name" value="IG"/>
    <property type="match status" value="7"/>
</dbReference>
<organism evidence="10 11">
    <name type="scientific">Ridgeia piscesae</name>
    <name type="common">Tubeworm</name>
    <dbReference type="NCBI Taxonomy" id="27915"/>
    <lineage>
        <taxon>Eukaryota</taxon>
        <taxon>Metazoa</taxon>
        <taxon>Spiralia</taxon>
        <taxon>Lophotrochozoa</taxon>
        <taxon>Annelida</taxon>
        <taxon>Polychaeta</taxon>
        <taxon>Sedentaria</taxon>
        <taxon>Canalipalpata</taxon>
        <taxon>Sabellida</taxon>
        <taxon>Siboglinidae</taxon>
        <taxon>Ridgeia</taxon>
    </lineage>
</organism>
<feature type="domain" description="HYR" evidence="8">
    <location>
        <begin position="1294"/>
        <end position="1378"/>
    </location>
</feature>
<comment type="subcellular location">
    <subcellularLocation>
        <location evidence="1">Membrane</location>
        <topology evidence="1">Single-pass membrane protein</topology>
    </subcellularLocation>
</comment>
<name>A0AAD9NXU4_RIDPI</name>
<feature type="domain" description="HYR" evidence="8">
    <location>
        <begin position="537"/>
        <end position="620"/>
    </location>
</feature>
<dbReference type="Pfam" id="PF08205">
    <property type="entry name" value="C2-set_2"/>
    <property type="match status" value="4"/>
</dbReference>
<dbReference type="InterPro" id="IPR003599">
    <property type="entry name" value="Ig_sub"/>
</dbReference>
<feature type="transmembrane region" description="Helical" evidence="6">
    <location>
        <begin position="1506"/>
        <end position="1531"/>
    </location>
</feature>
<reference evidence="10" key="1">
    <citation type="journal article" date="2023" name="Mol. Biol. Evol.">
        <title>Third-Generation Sequencing Reveals the Adaptive Role of the Epigenome in Three Deep-Sea Polychaetes.</title>
        <authorList>
            <person name="Perez M."/>
            <person name="Aroh O."/>
            <person name="Sun Y."/>
            <person name="Lan Y."/>
            <person name="Juniper S.K."/>
            <person name="Young C.R."/>
            <person name="Angers B."/>
            <person name="Qian P.Y."/>
        </authorList>
    </citation>
    <scope>NUCLEOTIDE SEQUENCE</scope>
    <source>
        <strain evidence="10">R07B-5</strain>
    </source>
</reference>
<dbReference type="InterPro" id="IPR003410">
    <property type="entry name" value="HYR_dom"/>
</dbReference>
<evidence type="ECO:0000256" key="4">
    <source>
        <dbReference type="ARBA" id="ARBA00023157"/>
    </source>
</evidence>
<feature type="domain" description="HYR" evidence="8">
    <location>
        <begin position="142"/>
        <end position="225"/>
    </location>
</feature>
<keyword evidence="11" id="KW-1185">Reference proteome</keyword>
<feature type="domain" description="Ig-like" evidence="9">
    <location>
        <begin position="230"/>
        <end position="344"/>
    </location>
</feature>
<dbReference type="PROSITE" id="PS50825">
    <property type="entry name" value="HYR"/>
    <property type="match status" value="8"/>
</dbReference>
<comment type="caution">
    <text evidence="10">The sequence shown here is derived from an EMBL/GenBank/DDBJ whole genome shotgun (WGS) entry which is preliminary data.</text>
</comment>
<dbReference type="Gene3D" id="2.60.40.10">
    <property type="entry name" value="Immunoglobulins"/>
    <property type="match status" value="6"/>
</dbReference>
<keyword evidence="7" id="KW-0732">Signal</keyword>
<evidence type="ECO:0000259" key="9">
    <source>
        <dbReference type="PROSITE" id="PS50835"/>
    </source>
</evidence>
<sequence>MRLVCTTACLLWLTSLALPVNSLSGTRYRFVTAVRSRTVPFNAQRFNTSTFIAQLFPIISDDRSPSVTYCPSDMTVQATGRTADVRWRRPQFREPFDYRMTLSSTYPANRATLTWGSHRITYTARSTNNGREVTCRFTVTVEHKKHPGLDMCPSNITRTTGGDETNVSWPDPEFSDSLGIPLNITSTFGKNTVSLGWGEHRVEYTARNTFNNMVTSCVFYVDVTPPPDVPEITGYRNGSTVSVHVGTAITLVCRADHGDPPYRLTWTNGTHDIHDAARFGIYVENKWGTLEEFFRYYTEPHGFRSLVNAVNELTFMPTLGDNNMTLTCVANKSQPEILEHVSVTLNVTYTRPPDLVMCPVNITTGAGGEETNVSWPEPEFSESLNFQLNVTSTFGKNSVSLGWGEHRVEYTARNTYNNMETTCVFYVDVTPPPDVPEITDCSNGSTVSAHVGTAITLVCRADHGDPPYRLTWTNGTHDIHDGTRYYTEPHGFRSLVNAVNELTFMPTLGDNNMTLTCVANKFEKERQEHVSVTLNVTYTKPPDLVMCPVNITTGAGGEETNVSWPEPEFSESLNFQLNVTSTFGKNTVSLGWGEHRVEYTARNTFNNMETTCVFYVDVTRKSELTRSPPDVPLITGYNNGSTVSVHVGTAITLVCRADHGDPPYRLTWTNGTDEIHDGTRYYTEPHGFRSLVNAVNELTFMPTLGDSNITLTCVANKSEQERLEHVSITLNVIYTRPPDLVMCPVNITTGAGVEETNVSWPEPEFSESLNFQLNVTSTFGKNSVSLGWGEHRVEYTARNTYNNMVTTCVFYVDVTPPPDVPGITGCSNGSTVSAHVGTAITLVCRADHGDPPYRLTWTNGMHDIHDGTRYYTEPHGFRSLVNAVNELTFMPTLGDNNMTLTCVANKFEKERQEHVSVTLNVTYTKPPDLVMCPVNITTGAGGEETNVSWPEPEFSESLNFQLNVTSTFGKNTVSLGWGEHRVEYTARNTFNNMETTCVFYVDVTRKSELTRSPPDVPLITGYNNGSTVSVHVGTAITLVCRADHGDPPYRLTWTNGTDEIHDGTRYYTEPHGFRSLVNAVNELTFMPTLGDSNITLTCVANKSEQERLEHVSITLNVIYTRPPDLVMCPVNITTGAGGEETNVSWPEPEFSESLNFQLNVTSTFGKNSVSLGWGEHRVEYTARNTYNNMVTTCVFYVDVTPPPDVPQITGYSNGSTVSVHVGTAITLVCRADHGDSPYRLTYCMEPHGFRNLVNAVNKLTFMPTLGDNNMTLTCVANKSEQERLERVSVTLNVSYTTSPTLEFCPVNQTLEAVRGEMVKVSWPQPEFSESLGFQLHVTSTFGANTTHLSWGEHRVEYIARNTYNDMETACVFYIDVRPPLSEPLITGYENNSIVHLTVGTPIALTCRADYGDPPYVLTWTNHLEVTEETTAAIETSTTYTGSSDGISLSSDTGHIVTGANETTPIDIPPKRPTPQESTDSALLTNPTGVVQLADPSVEEQAASGDYTWLVIAASCVGAILIFGAIMATVYYKRQKRGQQLLKDNTTQVKETGSGQIFENPVYQATV</sequence>
<evidence type="ECO:0000313" key="11">
    <source>
        <dbReference type="Proteomes" id="UP001209878"/>
    </source>
</evidence>
<dbReference type="InterPro" id="IPR013783">
    <property type="entry name" value="Ig-like_fold"/>
</dbReference>
<feature type="chain" id="PRO_5041956428" description="Hemicentin-1-like" evidence="7">
    <location>
        <begin position="18"/>
        <end position="1566"/>
    </location>
</feature>
<accession>A0AAD9NXU4</accession>
<evidence type="ECO:0000256" key="3">
    <source>
        <dbReference type="ARBA" id="ARBA00023136"/>
    </source>
</evidence>
<keyword evidence="6" id="KW-0812">Transmembrane</keyword>
<dbReference type="PANTHER" id="PTHR24273">
    <property type="entry name" value="FI04643P-RELATED"/>
    <property type="match status" value="1"/>
</dbReference>
<feature type="domain" description="HYR" evidence="8">
    <location>
        <begin position="60"/>
        <end position="141"/>
    </location>
</feature>
<evidence type="ECO:0000256" key="6">
    <source>
        <dbReference type="SAM" id="Phobius"/>
    </source>
</evidence>
<dbReference type="EMBL" id="JAODUO010000265">
    <property type="protein sequence ID" value="KAK2184422.1"/>
    <property type="molecule type" value="Genomic_DNA"/>
</dbReference>
<feature type="domain" description="Ig-like" evidence="9">
    <location>
        <begin position="1206"/>
        <end position="1290"/>
    </location>
</feature>
<gene>
    <name evidence="10" type="ORF">NP493_266g01013</name>
</gene>
<keyword evidence="4" id="KW-1015">Disulfide bond</keyword>
<dbReference type="InterPro" id="IPR013162">
    <property type="entry name" value="CD80_C2-set"/>
</dbReference>
<feature type="domain" description="HYR" evidence="8">
    <location>
        <begin position="1118"/>
        <end position="1201"/>
    </location>
</feature>
<dbReference type="PROSITE" id="PS50835">
    <property type="entry name" value="IG_LIKE"/>
    <property type="match status" value="7"/>
</dbReference>
<dbReference type="InterPro" id="IPR007110">
    <property type="entry name" value="Ig-like_dom"/>
</dbReference>
<feature type="domain" description="Ig-like" evidence="9">
    <location>
        <begin position="1014"/>
        <end position="1114"/>
    </location>
</feature>
<dbReference type="Proteomes" id="UP001209878">
    <property type="component" value="Unassembled WGS sequence"/>
</dbReference>
<feature type="signal peptide" evidence="7">
    <location>
        <begin position="1"/>
        <end position="17"/>
    </location>
</feature>
<evidence type="ECO:0000256" key="2">
    <source>
        <dbReference type="ARBA" id="ARBA00022737"/>
    </source>
</evidence>
<evidence type="ECO:0000256" key="5">
    <source>
        <dbReference type="SAM" id="MobiDB-lite"/>
    </source>
</evidence>
<evidence type="ECO:0000256" key="1">
    <source>
        <dbReference type="ARBA" id="ARBA00004167"/>
    </source>
</evidence>
<feature type="domain" description="Ig-like" evidence="9">
    <location>
        <begin position="436"/>
        <end position="533"/>
    </location>
</feature>
<feature type="domain" description="HYR" evidence="8">
    <location>
        <begin position="348"/>
        <end position="431"/>
    </location>
</feature>
<feature type="domain" description="HYR" evidence="8">
    <location>
        <begin position="733"/>
        <end position="816"/>
    </location>
</feature>
<feature type="domain" description="Ig-like" evidence="9">
    <location>
        <begin position="629"/>
        <end position="729"/>
    </location>
</feature>
<keyword evidence="3 6" id="KW-0472">Membrane</keyword>
<feature type="region of interest" description="Disordered" evidence="5">
    <location>
        <begin position="1459"/>
        <end position="1481"/>
    </location>
</feature>
<protein>
    <recommendedName>
        <fullName evidence="12">Hemicentin-1-like</fullName>
    </recommendedName>
</protein>
<feature type="domain" description="Ig-like" evidence="9">
    <location>
        <begin position="818"/>
        <end position="918"/>
    </location>
</feature>
<feature type="domain" description="Ig-like" evidence="9">
    <location>
        <begin position="1383"/>
        <end position="1453"/>
    </location>
</feature>
<dbReference type="SUPFAM" id="SSF48726">
    <property type="entry name" value="Immunoglobulin"/>
    <property type="match status" value="6"/>
</dbReference>
<dbReference type="InterPro" id="IPR036179">
    <property type="entry name" value="Ig-like_dom_sf"/>
</dbReference>
<feature type="domain" description="HYR" evidence="8">
    <location>
        <begin position="922"/>
        <end position="1005"/>
    </location>
</feature>
<evidence type="ECO:0000313" key="10">
    <source>
        <dbReference type="EMBL" id="KAK2184422.1"/>
    </source>
</evidence>
<dbReference type="GO" id="GO:0016020">
    <property type="term" value="C:membrane"/>
    <property type="evidence" value="ECO:0007669"/>
    <property type="project" value="UniProtKB-SubCell"/>
</dbReference>
<proteinExistence type="predicted"/>